<dbReference type="EMBL" id="ML987192">
    <property type="protein sequence ID" value="KAF2252314.1"/>
    <property type="molecule type" value="Genomic_DNA"/>
</dbReference>
<accession>A0A6A6IP30</accession>
<name>A0A6A6IP30_9PLEO</name>
<feature type="non-terminal residue" evidence="2">
    <location>
        <position position="326"/>
    </location>
</feature>
<evidence type="ECO:0000259" key="1">
    <source>
        <dbReference type="Pfam" id="PF06985"/>
    </source>
</evidence>
<protein>
    <submittedName>
        <fullName evidence="2">HET-domain-containing protein</fullName>
    </submittedName>
</protein>
<gene>
    <name evidence="2" type="ORF">BU26DRAFT_422581</name>
</gene>
<keyword evidence="3" id="KW-1185">Reference proteome</keyword>
<dbReference type="PANTHER" id="PTHR24148">
    <property type="entry name" value="ANKYRIN REPEAT DOMAIN-CONTAINING PROTEIN 39 HOMOLOG-RELATED"/>
    <property type="match status" value="1"/>
</dbReference>
<evidence type="ECO:0000313" key="3">
    <source>
        <dbReference type="Proteomes" id="UP000800094"/>
    </source>
</evidence>
<dbReference type="AlphaFoldDB" id="A0A6A6IP30"/>
<dbReference type="PANTHER" id="PTHR24148:SF80">
    <property type="entry name" value="HETEROKARYON INCOMPATIBILITY DOMAIN-CONTAINING PROTEIN"/>
    <property type="match status" value="1"/>
</dbReference>
<organism evidence="2 3">
    <name type="scientific">Trematosphaeria pertusa</name>
    <dbReference type="NCBI Taxonomy" id="390896"/>
    <lineage>
        <taxon>Eukaryota</taxon>
        <taxon>Fungi</taxon>
        <taxon>Dikarya</taxon>
        <taxon>Ascomycota</taxon>
        <taxon>Pezizomycotina</taxon>
        <taxon>Dothideomycetes</taxon>
        <taxon>Pleosporomycetidae</taxon>
        <taxon>Pleosporales</taxon>
        <taxon>Massarineae</taxon>
        <taxon>Trematosphaeriaceae</taxon>
        <taxon>Trematosphaeria</taxon>
    </lineage>
</organism>
<dbReference type="InterPro" id="IPR052895">
    <property type="entry name" value="HetReg/Transcr_Mod"/>
</dbReference>
<proteinExistence type="predicted"/>
<reference evidence="2" key="1">
    <citation type="journal article" date="2020" name="Stud. Mycol.">
        <title>101 Dothideomycetes genomes: a test case for predicting lifestyles and emergence of pathogens.</title>
        <authorList>
            <person name="Haridas S."/>
            <person name="Albert R."/>
            <person name="Binder M."/>
            <person name="Bloem J."/>
            <person name="Labutti K."/>
            <person name="Salamov A."/>
            <person name="Andreopoulos B."/>
            <person name="Baker S."/>
            <person name="Barry K."/>
            <person name="Bills G."/>
            <person name="Bluhm B."/>
            <person name="Cannon C."/>
            <person name="Castanera R."/>
            <person name="Culley D."/>
            <person name="Daum C."/>
            <person name="Ezra D."/>
            <person name="Gonzalez J."/>
            <person name="Henrissat B."/>
            <person name="Kuo A."/>
            <person name="Liang C."/>
            <person name="Lipzen A."/>
            <person name="Lutzoni F."/>
            <person name="Magnuson J."/>
            <person name="Mondo S."/>
            <person name="Nolan M."/>
            <person name="Ohm R."/>
            <person name="Pangilinan J."/>
            <person name="Park H.-J."/>
            <person name="Ramirez L."/>
            <person name="Alfaro M."/>
            <person name="Sun H."/>
            <person name="Tritt A."/>
            <person name="Yoshinaga Y."/>
            <person name="Zwiers L.-H."/>
            <person name="Turgeon B."/>
            <person name="Goodwin S."/>
            <person name="Spatafora J."/>
            <person name="Crous P."/>
            <person name="Grigoriev I."/>
        </authorList>
    </citation>
    <scope>NUCLEOTIDE SEQUENCE</scope>
    <source>
        <strain evidence="2">CBS 122368</strain>
    </source>
</reference>
<dbReference type="OrthoDB" id="2157530at2759"/>
<dbReference type="Pfam" id="PF06985">
    <property type="entry name" value="HET"/>
    <property type="match status" value="1"/>
</dbReference>
<dbReference type="Proteomes" id="UP000800094">
    <property type="component" value="Unassembled WGS sequence"/>
</dbReference>
<dbReference type="RefSeq" id="XP_033687318.1">
    <property type="nucleotide sequence ID" value="XM_033823467.1"/>
</dbReference>
<evidence type="ECO:0000313" key="2">
    <source>
        <dbReference type="EMBL" id="KAF2252314.1"/>
    </source>
</evidence>
<dbReference type="GeneID" id="54576797"/>
<sequence length="326" mass="37420">MIHRYVPLNSPEHIRILVLEPSLGHDAPLCFSFQQADLEALQGEYDAISYTWGEPKLIFPLYNDDGWQVFVTENLDRALRRFRHKLDKRWLWADAVCINQSDNKEKGTQIPLMARIFRGARRVLAWLGPGGGENERGMRLMDRLSRRPSRMIQSQLHLAKNAENTLEMEDESNAHAIGQFLSMPWFNRLWIIQECVFNNDLTLICGASEMSLSRFLAAIERCKSDGLWGALSSNSLSAIVKLAKLWKLHSMAEHVSTETSTAEILEMVNNSWLYDCSDDRDRIYALYSMATNIAPLALADTFHRQDVVLMDVDYSLDVLETYRTFA</sequence>
<feature type="domain" description="Heterokaryon incompatibility" evidence="1">
    <location>
        <begin position="45"/>
        <end position="194"/>
    </location>
</feature>
<dbReference type="InterPro" id="IPR010730">
    <property type="entry name" value="HET"/>
</dbReference>